<dbReference type="InterPro" id="IPR008930">
    <property type="entry name" value="Terpenoid_cyclase/PrenylTrfase"/>
</dbReference>
<protein>
    <submittedName>
        <fullName evidence="5">Uncharacterized protein</fullName>
    </submittedName>
</protein>
<dbReference type="Pfam" id="PF03936">
    <property type="entry name" value="Terpene_synth_C"/>
    <property type="match status" value="1"/>
</dbReference>
<dbReference type="InterPro" id="IPR036965">
    <property type="entry name" value="Terpene_synth_N_sf"/>
</dbReference>
<dbReference type="InterPro" id="IPR005630">
    <property type="entry name" value="Terpene_synthase_metal-bd"/>
</dbReference>
<reference evidence="5 6" key="1">
    <citation type="journal article" date="2019" name="Genome Biol. Evol.">
        <title>Insights into the evolution of the New World diploid cottons (Gossypium, subgenus Houzingenia) based on genome sequencing.</title>
        <authorList>
            <person name="Grover C.E."/>
            <person name="Arick M.A. 2nd"/>
            <person name="Thrash A."/>
            <person name="Conover J.L."/>
            <person name="Sanders W.S."/>
            <person name="Peterson D.G."/>
            <person name="Frelichowski J.E."/>
            <person name="Scheffler J.A."/>
            <person name="Scheffler B.E."/>
            <person name="Wendel J.F."/>
        </authorList>
    </citation>
    <scope>NUCLEOTIDE SEQUENCE [LARGE SCALE GENOMIC DNA]</scope>
    <source>
        <strain evidence="5">4</strain>
        <tissue evidence="5">Leaf</tissue>
    </source>
</reference>
<dbReference type="Proteomes" id="UP000593574">
    <property type="component" value="Unassembled WGS sequence"/>
</dbReference>
<gene>
    <name evidence="5" type="ORF">Golax_020562</name>
</gene>
<dbReference type="SUPFAM" id="SSF48576">
    <property type="entry name" value="Terpenoid synthases"/>
    <property type="match status" value="1"/>
</dbReference>
<evidence type="ECO:0000256" key="1">
    <source>
        <dbReference type="ARBA" id="ARBA00022723"/>
    </source>
</evidence>
<dbReference type="GO" id="GO:0000287">
    <property type="term" value="F:magnesium ion binding"/>
    <property type="evidence" value="ECO:0007669"/>
    <property type="project" value="InterPro"/>
</dbReference>
<dbReference type="SUPFAM" id="SSF48239">
    <property type="entry name" value="Terpenoid cyclases/Protein prenyltransferases"/>
    <property type="match status" value="1"/>
</dbReference>
<evidence type="ECO:0000313" key="5">
    <source>
        <dbReference type="EMBL" id="MBA0729975.1"/>
    </source>
</evidence>
<dbReference type="InterPro" id="IPR008949">
    <property type="entry name" value="Isoprenoid_synthase_dom_sf"/>
</dbReference>
<dbReference type="AlphaFoldDB" id="A0A7J9B0W6"/>
<evidence type="ECO:0000256" key="2">
    <source>
        <dbReference type="ARBA" id="ARBA00022842"/>
    </source>
</evidence>
<dbReference type="Pfam" id="PF01397">
    <property type="entry name" value="Terpene_synth"/>
    <property type="match status" value="1"/>
</dbReference>
<dbReference type="GO" id="GO:0016114">
    <property type="term" value="P:terpenoid biosynthetic process"/>
    <property type="evidence" value="ECO:0007669"/>
    <property type="project" value="InterPro"/>
</dbReference>
<dbReference type="PANTHER" id="PTHR31225">
    <property type="entry name" value="OS04G0344100 PROTEIN-RELATED"/>
    <property type="match status" value="1"/>
</dbReference>
<feature type="domain" description="Terpene synthase N-terminal" evidence="3">
    <location>
        <begin position="6"/>
        <end position="121"/>
    </location>
</feature>
<organism evidence="5 6">
    <name type="scientific">Gossypium laxum</name>
    <dbReference type="NCBI Taxonomy" id="34288"/>
    <lineage>
        <taxon>Eukaryota</taxon>
        <taxon>Viridiplantae</taxon>
        <taxon>Streptophyta</taxon>
        <taxon>Embryophyta</taxon>
        <taxon>Tracheophyta</taxon>
        <taxon>Spermatophyta</taxon>
        <taxon>Magnoliopsida</taxon>
        <taxon>eudicotyledons</taxon>
        <taxon>Gunneridae</taxon>
        <taxon>Pentapetalae</taxon>
        <taxon>rosids</taxon>
        <taxon>malvids</taxon>
        <taxon>Malvales</taxon>
        <taxon>Malvaceae</taxon>
        <taxon>Malvoideae</taxon>
        <taxon>Gossypium</taxon>
    </lineage>
</organism>
<proteinExistence type="predicted"/>
<evidence type="ECO:0000259" key="3">
    <source>
        <dbReference type="Pfam" id="PF01397"/>
    </source>
</evidence>
<keyword evidence="1" id="KW-0479">Metal-binding</keyword>
<keyword evidence="6" id="KW-1185">Reference proteome</keyword>
<feature type="non-terminal residue" evidence="5">
    <location>
        <position position="289"/>
    </location>
</feature>
<dbReference type="EMBL" id="JABEZV010441492">
    <property type="protein sequence ID" value="MBA0729975.1"/>
    <property type="molecule type" value="Genomic_DNA"/>
</dbReference>
<name>A0A7J9B0W6_9ROSI</name>
<keyword evidence="2" id="KW-0460">Magnesium</keyword>
<dbReference type="Gene3D" id="1.10.600.10">
    <property type="entry name" value="Farnesyl Diphosphate Synthase"/>
    <property type="match status" value="2"/>
</dbReference>
<dbReference type="GO" id="GO:0010333">
    <property type="term" value="F:terpene synthase activity"/>
    <property type="evidence" value="ECO:0007669"/>
    <property type="project" value="InterPro"/>
</dbReference>
<comment type="caution">
    <text evidence="5">The sequence shown here is derived from an EMBL/GenBank/DDBJ whole genome shotgun (WGS) entry which is preliminary data.</text>
</comment>
<dbReference type="InterPro" id="IPR001906">
    <property type="entry name" value="Terpene_synth_N"/>
</dbReference>
<dbReference type="InterPro" id="IPR050148">
    <property type="entry name" value="Terpene_synthase-like"/>
</dbReference>
<evidence type="ECO:0000259" key="4">
    <source>
        <dbReference type="Pfam" id="PF03936"/>
    </source>
</evidence>
<feature type="domain" description="Terpene synthase metal-binding" evidence="4">
    <location>
        <begin position="192"/>
        <end position="229"/>
    </location>
</feature>
<evidence type="ECO:0000313" key="6">
    <source>
        <dbReference type="Proteomes" id="UP000593574"/>
    </source>
</evidence>
<dbReference type="PANTHER" id="PTHR31225:SF240">
    <property type="entry name" value="(+)-DELTA-CADINENE SYNTHASE"/>
    <property type="match status" value="1"/>
</dbReference>
<dbReference type="Gene3D" id="1.50.10.130">
    <property type="entry name" value="Terpene synthase, N-terminal domain"/>
    <property type="match status" value="1"/>
</dbReference>
<sequence length="289" mass="33898">CELPFFEREIEEALHNIYEHDYKDDQTLEATSLRFRLLRDNGFNVQCVDMFSMFKDNEGNFKKSLISDMEGLPELYEAAIFFCAHGEDILEEALAFITTHPGLEKAASTIRYPLSASVSHAVYRPNRKSLPTLEARRFISIYGENASHDNMLLKFTELDFSLLQISHKEEWWKDLNFVTRLPFTRNRVVEYLTSITDDIYDAYGTFEELQLLTDAIANTKEIRNHKRTKHIDRKYHIIREAVADRIVDVIKVASKDNFVDPFCWDCQYAPWRSRKIIPTIFSHESMYEG</sequence>
<accession>A0A7J9B0W6</accession>